<comment type="caution">
    <text evidence="1">The sequence shown here is derived from an EMBL/GenBank/DDBJ whole genome shotgun (WGS) entry which is preliminary data.</text>
</comment>
<sequence length="211" mass="24595">MDAPRTDRCSNRCALQIFFIPLSGENPETKATAIAFTQSFRSLRCLSGMRFKTTNQALHTPFRPRTSSCVRFFAYIRTTRLRASKCMLFFAYIRTTYLAPGALWSVFRLHWSRLSRACTLRLWSVFSIHWARLPRASVLWSVFSIHWARLPRASVLWSVFSIHWARLPRASVLWSVFSIHFSHIPRAYQLWSVFSIHLGYLPRAIGFVVGF</sequence>
<organism evidence="1 2">
    <name type="scientific">Paenibacillus silagei</name>
    <dbReference type="NCBI Taxonomy" id="1670801"/>
    <lineage>
        <taxon>Bacteria</taxon>
        <taxon>Bacillati</taxon>
        <taxon>Bacillota</taxon>
        <taxon>Bacilli</taxon>
        <taxon>Bacillales</taxon>
        <taxon>Paenibacillaceae</taxon>
        <taxon>Paenibacillus</taxon>
    </lineage>
</organism>
<name>A0ABS4NX03_9BACL</name>
<gene>
    <name evidence="1" type="ORF">J2Z70_004757</name>
</gene>
<evidence type="ECO:0000313" key="2">
    <source>
        <dbReference type="Proteomes" id="UP000773462"/>
    </source>
</evidence>
<proteinExistence type="predicted"/>
<dbReference type="EMBL" id="JAGGLV010000018">
    <property type="protein sequence ID" value="MBP2114588.1"/>
    <property type="molecule type" value="Genomic_DNA"/>
</dbReference>
<evidence type="ECO:0000313" key="1">
    <source>
        <dbReference type="EMBL" id="MBP2114588.1"/>
    </source>
</evidence>
<dbReference type="Proteomes" id="UP000773462">
    <property type="component" value="Unassembled WGS sequence"/>
</dbReference>
<keyword evidence="2" id="KW-1185">Reference proteome</keyword>
<accession>A0ABS4NX03</accession>
<protein>
    <submittedName>
        <fullName evidence="1">Uncharacterized protein</fullName>
    </submittedName>
</protein>
<reference evidence="1 2" key="1">
    <citation type="submission" date="2021-03" db="EMBL/GenBank/DDBJ databases">
        <title>Genomic Encyclopedia of Type Strains, Phase IV (KMG-IV): sequencing the most valuable type-strain genomes for metagenomic binning, comparative biology and taxonomic classification.</title>
        <authorList>
            <person name="Goeker M."/>
        </authorList>
    </citation>
    <scope>NUCLEOTIDE SEQUENCE [LARGE SCALE GENOMIC DNA]</scope>
    <source>
        <strain evidence="1 2">DSM 101953</strain>
    </source>
</reference>